<proteinExistence type="evidence at transcript level"/>
<dbReference type="InterPro" id="IPR001806">
    <property type="entry name" value="Small_GTPase"/>
</dbReference>
<dbReference type="AlphaFoldDB" id="F1LG44"/>
<protein>
    <submittedName>
        <fullName evidence="1">Ras-related protein Rab-35</fullName>
    </submittedName>
</protein>
<dbReference type="Pfam" id="PF00071">
    <property type="entry name" value="Ras"/>
    <property type="match status" value="1"/>
</dbReference>
<evidence type="ECO:0000313" key="1">
    <source>
        <dbReference type="EMBL" id="ADY49098.1"/>
    </source>
</evidence>
<organism evidence="1">
    <name type="scientific">Ascaris suum</name>
    <name type="common">Pig roundworm</name>
    <name type="synonym">Ascaris lumbricoides</name>
    <dbReference type="NCBI Taxonomy" id="6253"/>
    <lineage>
        <taxon>Eukaryota</taxon>
        <taxon>Metazoa</taxon>
        <taxon>Ecdysozoa</taxon>
        <taxon>Nematoda</taxon>
        <taxon>Chromadorea</taxon>
        <taxon>Rhabditida</taxon>
        <taxon>Spirurina</taxon>
        <taxon>Ascaridomorpha</taxon>
        <taxon>Ascaridoidea</taxon>
        <taxon>Ascarididae</taxon>
        <taxon>Ascaris</taxon>
    </lineage>
</organism>
<accession>F1LG44</accession>
<dbReference type="SUPFAM" id="SSF52540">
    <property type="entry name" value="P-loop containing nucleoside triphosphate hydrolases"/>
    <property type="match status" value="1"/>
</dbReference>
<sequence>MSAAHGPRDYDHLFKLLIIGDSGVGKSSLLLRFADNTFSRKFCRFFCGTSLVFYSHFLLRKYKRIVEGVSIPFVRSILSILSKFVELVNYGA</sequence>
<dbReference type="Gene3D" id="3.40.50.300">
    <property type="entry name" value="P-loop containing nucleotide triphosphate hydrolases"/>
    <property type="match status" value="1"/>
</dbReference>
<dbReference type="EMBL" id="JI213351">
    <property type="protein sequence ID" value="ADY49098.1"/>
    <property type="molecule type" value="mRNA"/>
</dbReference>
<dbReference type="GO" id="GO:0005525">
    <property type="term" value="F:GTP binding"/>
    <property type="evidence" value="ECO:0007669"/>
    <property type="project" value="InterPro"/>
</dbReference>
<name>F1LG44_ASCSU</name>
<reference evidence="1" key="1">
    <citation type="journal article" date="2011" name="Genome Res.">
        <title>Deep small RNA sequencing from the nematode Ascaris reveals conservation, functional diversification, and novel developmental profiles.</title>
        <authorList>
            <person name="Wang J."/>
            <person name="Czech B."/>
            <person name="Crunk A."/>
            <person name="Wallace A."/>
            <person name="Mitreva M."/>
            <person name="Hannon G.J."/>
            <person name="Davis R.E."/>
        </authorList>
    </citation>
    <scope>NUCLEOTIDE SEQUENCE</scope>
</reference>
<dbReference type="InterPro" id="IPR027417">
    <property type="entry name" value="P-loop_NTPase"/>
</dbReference>
<dbReference type="GO" id="GO:0003924">
    <property type="term" value="F:GTPase activity"/>
    <property type="evidence" value="ECO:0007669"/>
    <property type="project" value="InterPro"/>
</dbReference>